<dbReference type="PANTHER" id="PTHR32246:SF165">
    <property type="entry name" value="C2 DOMAIN-CONTAINING PROTEIN"/>
    <property type="match status" value="1"/>
</dbReference>
<evidence type="ECO:0000259" key="2">
    <source>
        <dbReference type="PROSITE" id="PS50004"/>
    </source>
</evidence>
<organism evidence="3 4">
    <name type="scientific">Brassica napus</name>
    <name type="common">Rape</name>
    <dbReference type="NCBI Taxonomy" id="3708"/>
    <lineage>
        <taxon>Eukaryota</taxon>
        <taxon>Viridiplantae</taxon>
        <taxon>Streptophyta</taxon>
        <taxon>Embryophyta</taxon>
        <taxon>Tracheophyta</taxon>
        <taxon>Spermatophyta</taxon>
        <taxon>Magnoliopsida</taxon>
        <taxon>eudicotyledons</taxon>
        <taxon>Gunneridae</taxon>
        <taxon>Pentapetalae</taxon>
        <taxon>rosids</taxon>
        <taxon>malvids</taxon>
        <taxon>Brassicales</taxon>
        <taxon>Brassicaceae</taxon>
        <taxon>Brassiceae</taxon>
        <taxon>Brassica</taxon>
    </lineage>
</organism>
<dbReference type="InterPro" id="IPR035892">
    <property type="entry name" value="C2_domain_sf"/>
</dbReference>
<dbReference type="Pfam" id="PF00168">
    <property type="entry name" value="C2"/>
    <property type="match status" value="1"/>
</dbReference>
<protein>
    <recommendedName>
        <fullName evidence="2">C2 domain-containing protein</fullName>
    </recommendedName>
</protein>
<feature type="region of interest" description="Disordered" evidence="1">
    <location>
        <begin position="554"/>
        <end position="575"/>
    </location>
</feature>
<accession>A0ABQ8AF94</accession>
<dbReference type="InterPro" id="IPR000008">
    <property type="entry name" value="C2_dom"/>
</dbReference>
<evidence type="ECO:0000313" key="3">
    <source>
        <dbReference type="EMBL" id="KAH0890888.1"/>
    </source>
</evidence>
<evidence type="ECO:0000256" key="1">
    <source>
        <dbReference type="SAM" id="MobiDB-lite"/>
    </source>
</evidence>
<dbReference type="SUPFAM" id="SSF49562">
    <property type="entry name" value="C2 domain (Calcium/lipid-binding domain, CaLB)"/>
    <property type="match status" value="1"/>
</dbReference>
<dbReference type="Proteomes" id="UP000824890">
    <property type="component" value="Unassembled WGS sequence"/>
</dbReference>
<dbReference type="InterPro" id="IPR044750">
    <property type="entry name" value="C2_SRC2/BAP"/>
</dbReference>
<feature type="domain" description="C2" evidence="2">
    <location>
        <begin position="1"/>
        <end position="117"/>
    </location>
</feature>
<gene>
    <name evidence="3" type="ORF">HID58_053317</name>
</gene>
<evidence type="ECO:0000313" key="4">
    <source>
        <dbReference type="Proteomes" id="UP000824890"/>
    </source>
</evidence>
<dbReference type="SMART" id="SM00239">
    <property type="entry name" value="C2"/>
    <property type="match status" value="1"/>
</dbReference>
<feature type="compositionally biased region" description="Basic residues" evidence="1">
    <location>
        <begin position="316"/>
        <end position="334"/>
    </location>
</feature>
<sequence length="604" mass="65596">TTMVRQKFACPVLEINLISAQDLSLVSKNMKTYSVAWINTDPMRKLTTRVDQANRSNPIWNEKFVFRVNDKTLQADVSAIVIEIYAAAWSKDALVGTVNVLLSDLFAPWSGFGDGDDGGGGNNNMRLVTLQIRRPSGRLQGFLRLGVALLDGGQRSMPLSSEVNDVKRDGQDGVKMMHRRTNSDLTDLTTSTNDYGVKTGVVTGGARVSGGNNGGGGGGGGGSVVVGVDSMVNGSYCNSDIGPSASVVAAAIAQGLYNRQKTAVKAVAVKEDASSILEGKTEGMELRVERWRAEKKVAVGAVETSTSSSEDSSGKGGRRPRRRRRKEKVRRRRSRDGEGKKGLFSCFGNVFGCEISITCGGGGGDSTKKKRRKNKNKVANLSAVDETSAMANLLHLQLSSPSSSSHIAASVRRRYSTLNCEIDLWRSFFIRSSVVCRASRGGRTLSWMLAPIGMSLLLGTDSNAGLMALAVPLVQSVMSLVFSKVLSRPSVVRPVDRSRRGTFSRTRKARQVKNMNGDSVDKGGYKSWMVGGDAGDNSTGSVYGGWDDLDKRYEIPSNDNVRPEQQSKRRNSSRRWRVKEKPLLLRMLFAAFPFLSSWTKFTDS</sequence>
<dbReference type="EMBL" id="JAGKQM010000013">
    <property type="protein sequence ID" value="KAH0890888.1"/>
    <property type="molecule type" value="Genomic_DNA"/>
</dbReference>
<dbReference type="PROSITE" id="PS50004">
    <property type="entry name" value="C2"/>
    <property type="match status" value="1"/>
</dbReference>
<feature type="region of interest" description="Disordered" evidence="1">
    <location>
        <begin position="497"/>
        <end position="520"/>
    </location>
</feature>
<feature type="non-terminal residue" evidence="3">
    <location>
        <position position="1"/>
    </location>
</feature>
<feature type="region of interest" description="Disordered" evidence="1">
    <location>
        <begin position="299"/>
        <end position="338"/>
    </location>
</feature>
<feature type="compositionally biased region" description="Basic residues" evidence="1">
    <location>
        <begin position="500"/>
        <end position="511"/>
    </location>
</feature>
<name>A0ABQ8AF94_BRANA</name>
<reference evidence="3 4" key="1">
    <citation type="submission" date="2021-05" db="EMBL/GenBank/DDBJ databases">
        <title>Genome Assembly of Synthetic Allotetraploid Brassica napus Reveals Homoeologous Exchanges between Subgenomes.</title>
        <authorList>
            <person name="Davis J.T."/>
        </authorList>
    </citation>
    <scope>NUCLEOTIDE SEQUENCE [LARGE SCALE GENOMIC DNA]</scope>
    <source>
        <strain evidence="4">cv. Da-Ae</strain>
        <tissue evidence="3">Seedling</tissue>
    </source>
</reference>
<dbReference type="Gene3D" id="2.60.40.150">
    <property type="entry name" value="C2 domain"/>
    <property type="match status" value="1"/>
</dbReference>
<comment type="caution">
    <text evidence="3">The sequence shown here is derived from an EMBL/GenBank/DDBJ whole genome shotgun (WGS) entry which is preliminary data.</text>
</comment>
<proteinExistence type="predicted"/>
<keyword evidence="4" id="KW-1185">Reference proteome</keyword>
<dbReference type="PANTHER" id="PTHR32246">
    <property type="entry name" value="INGRESSION PROTEIN FIC1"/>
    <property type="match status" value="1"/>
</dbReference>
<dbReference type="CDD" id="cd04051">
    <property type="entry name" value="C2_SRC2_like"/>
    <property type="match status" value="1"/>
</dbReference>